<dbReference type="Proteomes" id="UP000478052">
    <property type="component" value="Unassembled WGS sequence"/>
</dbReference>
<keyword evidence="4" id="KW-0862">Zinc</keyword>
<dbReference type="AlphaFoldDB" id="A0A6G0VUC9"/>
<evidence type="ECO:0000256" key="1">
    <source>
        <dbReference type="ARBA" id="ARBA00004123"/>
    </source>
</evidence>
<dbReference type="InterPro" id="IPR008906">
    <property type="entry name" value="HATC_C_dom"/>
</dbReference>
<evidence type="ECO:0000256" key="5">
    <source>
        <dbReference type="ARBA" id="ARBA00023242"/>
    </source>
</evidence>
<evidence type="ECO:0000256" key="3">
    <source>
        <dbReference type="ARBA" id="ARBA00022771"/>
    </source>
</evidence>
<evidence type="ECO:0000259" key="7">
    <source>
        <dbReference type="Pfam" id="PF04937"/>
    </source>
</evidence>
<dbReference type="InterPro" id="IPR052035">
    <property type="entry name" value="ZnF_BED_domain_contain"/>
</dbReference>
<feature type="region of interest" description="Disordered" evidence="6">
    <location>
        <begin position="605"/>
        <end position="638"/>
    </location>
</feature>
<dbReference type="OrthoDB" id="6630707at2759"/>
<dbReference type="InterPro" id="IPR012337">
    <property type="entry name" value="RNaseH-like_sf"/>
</dbReference>
<dbReference type="SUPFAM" id="SSF53098">
    <property type="entry name" value="Ribonuclease H-like"/>
    <property type="match status" value="1"/>
</dbReference>
<proteinExistence type="predicted"/>
<evidence type="ECO:0000256" key="2">
    <source>
        <dbReference type="ARBA" id="ARBA00022723"/>
    </source>
</evidence>
<comment type="subcellular location">
    <subcellularLocation>
        <location evidence="1">Nucleus</location>
    </subcellularLocation>
</comment>
<gene>
    <name evidence="9" type="ORF">FWK35_00036849</name>
</gene>
<evidence type="ECO:0000313" key="10">
    <source>
        <dbReference type="Proteomes" id="UP000478052"/>
    </source>
</evidence>
<keyword evidence="2" id="KW-0479">Metal-binding</keyword>
<dbReference type="InterPro" id="IPR007021">
    <property type="entry name" value="DUF659"/>
</dbReference>
<dbReference type="GO" id="GO:0005634">
    <property type="term" value="C:nucleus"/>
    <property type="evidence" value="ECO:0007669"/>
    <property type="project" value="UniProtKB-SubCell"/>
</dbReference>
<feature type="non-terminal residue" evidence="9">
    <location>
        <position position="1"/>
    </location>
</feature>
<comment type="caution">
    <text evidence="9">The sequence shown here is derived from an EMBL/GenBank/DDBJ whole genome shotgun (WGS) entry which is preliminary data.</text>
</comment>
<protein>
    <recommendedName>
        <fullName evidence="11">DUF659 domain-containing protein</fullName>
    </recommendedName>
</protein>
<evidence type="ECO:0000313" key="9">
    <source>
        <dbReference type="EMBL" id="KAF0708872.1"/>
    </source>
</evidence>
<feature type="compositionally biased region" description="Low complexity" evidence="6">
    <location>
        <begin position="561"/>
        <end position="574"/>
    </location>
</feature>
<name>A0A6G0VUC9_APHCR</name>
<dbReference type="Pfam" id="PF05699">
    <property type="entry name" value="Dimer_Tnp_hAT"/>
    <property type="match status" value="1"/>
</dbReference>
<sequence>TYFLQHQNSSSSNSTSVIKYIQDQTSNLKQGSITSFMDGMNSNEQDKLWKLLATAIYSTATPFSIVENDYWIQFFKALRPSFIPPSRHLISNKLLDDEYTQMSINVNKKVNEAFVFGIQIDGWSNIRNEPIINIIITTPEPVVYKSLSTTTSRHTAEYVANELSIVIDSIGKDRCLGVVSDNAASMKKAWAILKNDPRYKDLPIAYYSCICHTLNLLVHDIFKLKNVSALEEMAKTIVKTINNTHILKSTFVIIQKSKKEVFTTLKMPVKTRWGSIIVHCLERLIQNKGILQQLAWSDNDNVVKKLGNIQMHILEFSFWHKIDKVLDLMKPITEWIKKLESDNPYVSDVFYALNDISSLLTLKLPNIEFFSDEEKTSILESFEHRKCMALHAMHYASSILDPRHKGQHLSQINDIAGVEYIFNVATAIMPEETQQIMIELAQYRSNEGLWSNNFIWSTEIKNLNPFTWWKGICGSSSLNKIAVAILSLPPSSAATERSFSTFSLIHTKKRNRLTNERAAKLLYIHQNRNNFKKSSIPKNKPCKERQVSKIFHDTNEFDYLSTPGPSTPRTSTPGPSTPEPFTPRPSTFMATSTLKSKNMLNLTSSSFSESAEEDWNSKDLVDDSDSTLSSRSDWEELY</sequence>
<accession>A0A6G0VUC9</accession>
<feature type="non-terminal residue" evidence="9">
    <location>
        <position position="638"/>
    </location>
</feature>
<evidence type="ECO:0000256" key="4">
    <source>
        <dbReference type="ARBA" id="ARBA00022833"/>
    </source>
</evidence>
<keyword evidence="3" id="KW-0863">Zinc-finger</keyword>
<feature type="domain" description="HAT C-terminal dimerisation" evidence="8">
    <location>
        <begin position="454"/>
        <end position="527"/>
    </location>
</feature>
<organism evidence="9 10">
    <name type="scientific">Aphis craccivora</name>
    <name type="common">Cowpea aphid</name>
    <dbReference type="NCBI Taxonomy" id="307492"/>
    <lineage>
        <taxon>Eukaryota</taxon>
        <taxon>Metazoa</taxon>
        <taxon>Ecdysozoa</taxon>
        <taxon>Arthropoda</taxon>
        <taxon>Hexapoda</taxon>
        <taxon>Insecta</taxon>
        <taxon>Pterygota</taxon>
        <taxon>Neoptera</taxon>
        <taxon>Paraneoptera</taxon>
        <taxon>Hemiptera</taxon>
        <taxon>Sternorrhyncha</taxon>
        <taxon>Aphidomorpha</taxon>
        <taxon>Aphidoidea</taxon>
        <taxon>Aphididae</taxon>
        <taxon>Aphidini</taxon>
        <taxon>Aphis</taxon>
        <taxon>Aphis</taxon>
    </lineage>
</organism>
<dbReference type="PANTHER" id="PTHR46481">
    <property type="entry name" value="ZINC FINGER BED DOMAIN-CONTAINING PROTEIN 4"/>
    <property type="match status" value="1"/>
</dbReference>
<reference evidence="9 10" key="1">
    <citation type="submission" date="2019-08" db="EMBL/GenBank/DDBJ databases">
        <title>Whole genome of Aphis craccivora.</title>
        <authorList>
            <person name="Voronova N.V."/>
            <person name="Shulinski R.S."/>
            <person name="Bandarenka Y.V."/>
            <person name="Zhorov D.G."/>
            <person name="Warner D."/>
        </authorList>
    </citation>
    <scope>NUCLEOTIDE SEQUENCE [LARGE SCALE GENOMIC DNA]</scope>
    <source>
        <strain evidence="9">180601</strain>
        <tissue evidence="9">Whole Body</tissue>
    </source>
</reference>
<keyword evidence="10" id="KW-1185">Reference proteome</keyword>
<dbReference type="EMBL" id="VUJU01012063">
    <property type="protein sequence ID" value="KAF0708872.1"/>
    <property type="molecule type" value="Genomic_DNA"/>
</dbReference>
<evidence type="ECO:0000259" key="8">
    <source>
        <dbReference type="Pfam" id="PF05699"/>
    </source>
</evidence>
<dbReference type="GO" id="GO:0008270">
    <property type="term" value="F:zinc ion binding"/>
    <property type="evidence" value="ECO:0007669"/>
    <property type="project" value="UniProtKB-KW"/>
</dbReference>
<evidence type="ECO:0000256" key="6">
    <source>
        <dbReference type="SAM" id="MobiDB-lite"/>
    </source>
</evidence>
<dbReference type="Pfam" id="PF04937">
    <property type="entry name" value="DUF659"/>
    <property type="match status" value="1"/>
</dbReference>
<dbReference type="SUPFAM" id="SSF140996">
    <property type="entry name" value="Hermes dimerisation domain"/>
    <property type="match status" value="1"/>
</dbReference>
<dbReference type="PANTHER" id="PTHR46481:SF10">
    <property type="entry name" value="ZINC FINGER BED DOMAIN-CONTAINING PROTEIN 39"/>
    <property type="match status" value="1"/>
</dbReference>
<dbReference type="GO" id="GO:0046983">
    <property type="term" value="F:protein dimerization activity"/>
    <property type="evidence" value="ECO:0007669"/>
    <property type="project" value="InterPro"/>
</dbReference>
<evidence type="ECO:0008006" key="11">
    <source>
        <dbReference type="Google" id="ProtNLM"/>
    </source>
</evidence>
<keyword evidence="5" id="KW-0539">Nucleus</keyword>
<feature type="region of interest" description="Disordered" evidence="6">
    <location>
        <begin position="556"/>
        <end position="588"/>
    </location>
</feature>
<feature type="domain" description="DUF659" evidence="7">
    <location>
        <begin position="85"/>
        <end position="237"/>
    </location>
</feature>